<evidence type="ECO:0000313" key="2">
    <source>
        <dbReference type="EMBL" id="WNK26143.1"/>
    </source>
</evidence>
<proteinExistence type="predicted"/>
<gene>
    <name evidence="2" type="ORF">PZ638_09850</name>
</gene>
<evidence type="ECO:0000313" key="3">
    <source>
        <dbReference type="Proteomes" id="UP001163184"/>
    </source>
</evidence>
<dbReference type="GeneID" id="92274764"/>
<accession>A0ABY9ZG18</accession>
<keyword evidence="1" id="KW-0472">Membrane</keyword>
<dbReference type="RefSeq" id="WP_211888068.1">
    <property type="nucleotide sequence ID" value="NZ_CP135052.1"/>
</dbReference>
<reference evidence="2" key="1">
    <citation type="journal article" date="2023" name="Microbiol. Spectr.">
        <title>Whole-genome sequencing provides insights into a novel species: Providencia hangzhouensis associated with urinary tract infections.</title>
        <authorList>
            <person name="Dong X."/>
            <person name="Yu Y."/>
            <person name="Liu J."/>
            <person name="Cao D."/>
            <person name="Xiang Y."/>
            <person name="Bi K."/>
            <person name="Yuan X."/>
            <person name="Li S."/>
            <person name="Wu T."/>
            <person name="Zhang Y."/>
        </authorList>
    </citation>
    <scope>NUCLEOTIDE SEQUENCE</scope>
    <source>
        <strain evidence="2">PR-310</strain>
    </source>
</reference>
<organism evidence="2 3">
    <name type="scientific">Providencia hangzhouensis</name>
    <dbReference type="NCBI Taxonomy" id="3031799"/>
    <lineage>
        <taxon>Bacteria</taxon>
        <taxon>Pseudomonadati</taxon>
        <taxon>Pseudomonadota</taxon>
        <taxon>Gammaproteobacteria</taxon>
        <taxon>Enterobacterales</taxon>
        <taxon>Morganellaceae</taxon>
        <taxon>Providencia</taxon>
    </lineage>
</organism>
<sequence length="104" mass="12328">MYSLEFIISWIKGMGILRIILTLANVSIAFLCFYLLIDIGFFTYKYYNQEKAFICITLFFISALNLFYVIKTKNNFSESKSSLISLWLKRKRLENEAKIKELEK</sequence>
<dbReference type="Proteomes" id="UP001163184">
    <property type="component" value="Chromosome"/>
</dbReference>
<feature type="transmembrane region" description="Helical" evidence="1">
    <location>
        <begin position="50"/>
        <end position="70"/>
    </location>
</feature>
<keyword evidence="3" id="KW-1185">Reference proteome</keyword>
<evidence type="ECO:0000256" key="1">
    <source>
        <dbReference type="SAM" id="Phobius"/>
    </source>
</evidence>
<keyword evidence="1" id="KW-0812">Transmembrane</keyword>
<keyword evidence="1" id="KW-1133">Transmembrane helix</keyword>
<protein>
    <submittedName>
        <fullName evidence="2">Uncharacterized protein</fullName>
    </submittedName>
</protein>
<name>A0ABY9ZG18_9GAMM</name>
<feature type="transmembrane region" description="Helical" evidence="1">
    <location>
        <begin position="20"/>
        <end position="44"/>
    </location>
</feature>
<dbReference type="EMBL" id="CP135052">
    <property type="protein sequence ID" value="WNK26143.1"/>
    <property type="molecule type" value="Genomic_DNA"/>
</dbReference>